<sequence>MGEKSAYLNLGASDPASLKEPCLYTIFTSDLPRSARVKTSLAMTRRYLPRAEYLQRAVTNLENRYVVMKKLKPKRRKKEILG</sequence>
<gene>
    <name evidence="1" type="ORF">NQ315_014120</name>
</gene>
<dbReference type="Proteomes" id="UP001159042">
    <property type="component" value="Unassembled WGS sequence"/>
</dbReference>
<comment type="caution">
    <text evidence="1">The sequence shown here is derived from an EMBL/GenBank/DDBJ whole genome shotgun (WGS) entry which is preliminary data.</text>
</comment>
<evidence type="ECO:0000313" key="2">
    <source>
        <dbReference type="Proteomes" id="UP001159042"/>
    </source>
</evidence>
<dbReference type="EMBL" id="JANEYG010000027">
    <property type="protein sequence ID" value="KAJ8918250.1"/>
    <property type="molecule type" value="Genomic_DNA"/>
</dbReference>
<name>A0AAV8VVP9_9CUCU</name>
<proteinExistence type="predicted"/>
<organism evidence="1 2">
    <name type="scientific">Exocentrus adspersus</name>
    <dbReference type="NCBI Taxonomy" id="1586481"/>
    <lineage>
        <taxon>Eukaryota</taxon>
        <taxon>Metazoa</taxon>
        <taxon>Ecdysozoa</taxon>
        <taxon>Arthropoda</taxon>
        <taxon>Hexapoda</taxon>
        <taxon>Insecta</taxon>
        <taxon>Pterygota</taxon>
        <taxon>Neoptera</taxon>
        <taxon>Endopterygota</taxon>
        <taxon>Coleoptera</taxon>
        <taxon>Polyphaga</taxon>
        <taxon>Cucujiformia</taxon>
        <taxon>Chrysomeloidea</taxon>
        <taxon>Cerambycidae</taxon>
        <taxon>Lamiinae</taxon>
        <taxon>Acanthocinini</taxon>
        <taxon>Exocentrus</taxon>
    </lineage>
</organism>
<dbReference type="AlphaFoldDB" id="A0AAV8VVP9"/>
<protein>
    <submittedName>
        <fullName evidence="1">Uncharacterized protein</fullName>
    </submittedName>
</protein>
<keyword evidence="2" id="KW-1185">Reference proteome</keyword>
<accession>A0AAV8VVP9</accession>
<evidence type="ECO:0000313" key="1">
    <source>
        <dbReference type="EMBL" id="KAJ8918250.1"/>
    </source>
</evidence>
<reference evidence="1 2" key="1">
    <citation type="journal article" date="2023" name="Insect Mol. Biol.">
        <title>Genome sequencing provides insights into the evolution of gene families encoding plant cell wall-degrading enzymes in longhorned beetles.</title>
        <authorList>
            <person name="Shin N.R."/>
            <person name="Okamura Y."/>
            <person name="Kirsch R."/>
            <person name="Pauchet Y."/>
        </authorList>
    </citation>
    <scope>NUCLEOTIDE SEQUENCE [LARGE SCALE GENOMIC DNA]</scope>
    <source>
        <strain evidence="1">EAD_L_NR</strain>
    </source>
</reference>